<name>A0A7J6BHK1_9TELE</name>
<reference evidence="2 3" key="1">
    <citation type="submission" date="2020-04" db="EMBL/GenBank/DDBJ databases">
        <title>Chromosome-level genome assembly of a cyprinid fish Onychostoma macrolepis by integration of Nanopore Sequencing, Bionano and Hi-C technology.</title>
        <authorList>
            <person name="Wang D."/>
        </authorList>
    </citation>
    <scope>NUCLEOTIDE SEQUENCE [LARGE SCALE GENOMIC DNA]</scope>
    <source>
        <strain evidence="2">SWU-2019</strain>
        <tissue evidence="2">Muscle</tissue>
    </source>
</reference>
<evidence type="ECO:0000313" key="2">
    <source>
        <dbReference type="EMBL" id="KAF4094600.1"/>
    </source>
</evidence>
<protein>
    <submittedName>
        <fullName evidence="2">Uncharacterized protein</fullName>
    </submittedName>
</protein>
<gene>
    <name evidence="2" type="ORF">G5714_024682</name>
</gene>
<dbReference type="Proteomes" id="UP000579812">
    <property type="component" value="Unassembled WGS sequence"/>
</dbReference>
<accession>A0A7J6BHK1</accession>
<evidence type="ECO:0000313" key="3">
    <source>
        <dbReference type="Proteomes" id="UP000579812"/>
    </source>
</evidence>
<proteinExistence type="predicted"/>
<dbReference type="EMBL" id="JAAMOB010000065">
    <property type="protein sequence ID" value="KAF4094600.1"/>
    <property type="molecule type" value="Genomic_DNA"/>
</dbReference>
<dbReference type="AlphaFoldDB" id="A0A7J6BHK1"/>
<sequence length="207" mass="22859">MGNFLRLLPSLDVVAVSQAPSPESNPDSRYPWSPWWRLKYHRKLIGQTFERIVAAQRSDRPRLSRVTKGTGRGGPDHGWVLDLINAASRPGRQVGARLHVLALELPQLSKYRDQPGKPNRATVGAKREQPRRLNPTRVSLREEVRHTRYASLVRPLIEATSAASRSTVREECLSLTLGSDRWIAAVGKSAFRGPGSAAGARGAEADT</sequence>
<comment type="caution">
    <text evidence="2">The sequence shown here is derived from an EMBL/GenBank/DDBJ whole genome shotgun (WGS) entry which is preliminary data.</text>
</comment>
<feature type="region of interest" description="Disordered" evidence="1">
    <location>
        <begin position="111"/>
        <end position="130"/>
    </location>
</feature>
<keyword evidence="3" id="KW-1185">Reference proteome</keyword>
<organism evidence="2 3">
    <name type="scientific">Onychostoma macrolepis</name>
    <dbReference type="NCBI Taxonomy" id="369639"/>
    <lineage>
        <taxon>Eukaryota</taxon>
        <taxon>Metazoa</taxon>
        <taxon>Chordata</taxon>
        <taxon>Craniata</taxon>
        <taxon>Vertebrata</taxon>
        <taxon>Euteleostomi</taxon>
        <taxon>Actinopterygii</taxon>
        <taxon>Neopterygii</taxon>
        <taxon>Teleostei</taxon>
        <taxon>Ostariophysi</taxon>
        <taxon>Cypriniformes</taxon>
        <taxon>Cyprinidae</taxon>
        <taxon>Acrossocheilinae</taxon>
        <taxon>Onychostoma</taxon>
    </lineage>
</organism>
<evidence type="ECO:0000256" key="1">
    <source>
        <dbReference type="SAM" id="MobiDB-lite"/>
    </source>
</evidence>